<dbReference type="InterPro" id="IPR025714">
    <property type="entry name" value="Methyltranfer_dom"/>
</dbReference>
<dbReference type="EC" id="2.1.1.-" evidence="6"/>
<dbReference type="Proteomes" id="UP001595818">
    <property type="component" value="Unassembled WGS sequence"/>
</dbReference>
<keyword evidence="7" id="KW-1185">Reference proteome</keyword>
<dbReference type="InterPro" id="IPR029063">
    <property type="entry name" value="SAM-dependent_MTases_sf"/>
</dbReference>
<dbReference type="PANTHER" id="PTHR13610">
    <property type="entry name" value="METHYLTRANSFERASE DOMAIN-CONTAINING PROTEIN"/>
    <property type="match status" value="1"/>
</dbReference>
<dbReference type="InterPro" id="IPR026170">
    <property type="entry name" value="FAM173A/B"/>
</dbReference>
<keyword evidence="2 6" id="KW-0808">Transferase</keyword>
<proteinExistence type="predicted"/>
<evidence type="ECO:0000313" key="6">
    <source>
        <dbReference type="EMBL" id="MFC4874658.1"/>
    </source>
</evidence>
<organism evidence="6 7">
    <name type="scientific">Negadavirga shengliensis</name>
    <dbReference type="NCBI Taxonomy" id="1389218"/>
    <lineage>
        <taxon>Bacteria</taxon>
        <taxon>Pseudomonadati</taxon>
        <taxon>Bacteroidota</taxon>
        <taxon>Cytophagia</taxon>
        <taxon>Cytophagales</taxon>
        <taxon>Cyclobacteriaceae</taxon>
        <taxon>Negadavirga</taxon>
    </lineage>
</organism>
<evidence type="ECO:0000256" key="3">
    <source>
        <dbReference type="ARBA" id="ARBA00022691"/>
    </source>
</evidence>
<dbReference type="EMBL" id="JBHSJJ010000020">
    <property type="protein sequence ID" value="MFC4874658.1"/>
    <property type="molecule type" value="Genomic_DNA"/>
</dbReference>
<feature type="signal peptide" evidence="4">
    <location>
        <begin position="1"/>
        <end position="23"/>
    </location>
</feature>
<dbReference type="Gene3D" id="3.40.50.150">
    <property type="entry name" value="Vaccinia Virus protein VP39"/>
    <property type="match status" value="1"/>
</dbReference>
<dbReference type="GO" id="GO:0008168">
    <property type="term" value="F:methyltransferase activity"/>
    <property type="evidence" value="ECO:0007669"/>
    <property type="project" value="UniProtKB-KW"/>
</dbReference>
<dbReference type="SUPFAM" id="SSF53335">
    <property type="entry name" value="S-adenosyl-L-methionine-dependent methyltransferases"/>
    <property type="match status" value="1"/>
</dbReference>
<reference evidence="7" key="1">
    <citation type="journal article" date="2019" name="Int. J. Syst. Evol. Microbiol.">
        <title>The Global Catalogue of Microorganisms (GCM) 10K type strain sequencing project: providing services to taxonomists for standard genome sequencing and annotation.</title>
        <authorList>
            <consortium name="The Broad Institute Genomics Platform"/>
            <consortium name="The Broad Institute Genome Sequencing Center for Infectious Disease"/>
            <person name="Wu L."/>
            <person name="Ma J."/>
        </authorList>
    </citation>
    <scope>NUCLEOTIDE SEQUENCE [LARGE SCALE GENOMIC DNA]</scope>
    <source>
        <strain evidence="7">CGMCC 4.7466</strain>
    </source>
</reference>
<gene>
    <name evidence="6" type="ORF">ACFPFU_23345</name>
</gene>
<name>A0ABV9T892_9BACT</name>
<dbReference type="RefSeq" id="WP_377068720.1">
    <property type="nucleotide sequence ID" value="NZ_JBHSJJ010000020.1"/>
</dbReference>
<evidence type="ECO:0000256" key="1">
    <source>
        <dbReference type="ARBA" id="ARBA00022603"/>
    </source>
</evidence>
<keyword evidence="3" id="KW-0949">S-adenosyl-L-methionine</keyword>
<comment type="caution">
    <text evidence="6">The sequence shown here is derived from an EMBL/GenBank/DDBJ whole genome shotgun (WGS) entry which is preliminary data.</text>
</comment>
<evidence type="ECO:0000256" key="2">
    <source>
        <dbReference type="ARBA" id="ARBA00022679"/>
    </source>
</evidence>
<feature type="domain" description="Methyltransferase" evidence="5">
    <location>
        <begin position="49"/>
        <end position="110"/>
    </location>
</feature>
<dbReference type="Pfam" id="PF13847">
    <property type="entry name" value="Methyltransf_31"/>
    <property type="match status" value="1"/>
</dbReference>
<dbReference type="CDD" id="cd02440">
    <property type="entry name" value="AdoMet_MTases"/>
    <property type="match status" value="1"/>
</dbReference>
<feature type="chain" id="PRO_5046950005" evidence="4">
    <location>
        <begin position="24"/>
        <end position="174"/>
    </location>
</feature>
<keyword evidence="1 6" id="KW-0489">Methyltransferase</keyword>
<accession>A0ABV9T892</accession>
<evidence type="ECO:0000256" key="4">
    <source>
        <dbReference type="SAM" id="SignalP"/>
    </source>
</evidence>
<keyword evidence="4" id="KW-0732">Signal</keyword>
<dbReference type="GO" id="GO:0032259">
    <property type="term" value="P:methylation"/>
    <property type="evidence" value="ECO:0007669"/>
    <property type="project" value="UniProtKB-KW"/>
</dbReference>
<evidence type="ECO:0000313" key="7">
    <source>
        <dbReference type="Proteomes" id="UP001595818"/>
    </source>
</evidence>
<evidence type="ECO:0000259" key="5">
    <source>
        <dbReference type="Pfam" id="PF13847"/>
    </source>
</evidence>
<dbReference type="PANTHER" id="PTHR13610:SF11">
    <property type="entry name" value="METHYLTRANSFERASE DOMAIN-CONTAINING PROTEIN"/>
    <property type="match status" value="1"/>
</dbReference>
<protein>
    <submittedName>
        <fullName evidence="6">SAM-dependent methyltransferase</fullName>
        <ecNumber evidence="6">2.1.1.-</ecNumber>
    </submittedName>
</protein>
<sequence>MKTIKILCGTLLIVFGVSFGSMAQDVHYVPTKQSVVEAMLEMAKVNGDDVVYDLGCGDGRIVVTAAKKYGATGRGIDIDPERIREANKNAEQAGVTDKVKFIEANLFSSDISEASVVTLYLLNSLNLKLRPILLEQLKPGTRVVSHAFDMGDWEPEETRRVDGATIYLWTVPEK</sequence>